<feature type="region of interest" description="Disordered" evidence="1">
    <location>
        <begin position="91"/>
        <end position="120"/>
    </location>
</feature>
<evidence type="ECO:0000259" key="2">
    <source>
        <dbReference type="Pfam" id="PF07238"/>
    </source>
</evidence>
<evidence type="ECO:0000256" key="1">
    <source>
        <dbReference type="SAM" id="MobiDB-lite"/>
    </source>
</evidence>
<dbReference type="RefSeq" id="WP_111421919.1">
    <property type="nucleotide sequence ID" value="NZ_NPEX01000297.1"/>
</dbReference>
<dbReference type="Gene3D" id="2.40.10.220">
    <property type="entry name" value="predicted glycosyltransferase like domains"/>
    <property type="match status" value="1"/>
</dbReference>
<comment type="caution">
    <text evidence="3">The sequence shown here is derived from an EMBL/GenBank/DDBJ whole genome shotgun (WGS) entry which is preliminary data.</text>
</comment>
<dbReference type="AlphaFoldDB" id="A0A327KPN0"/>
<evidence type="ECO:0000313" key="4">
    <source>
        <dbReference type="Proteomes" id="UP000249130"/>
    </source>
</evidence>
<sequence>MADPAPVSGDARGHEQRRSPRYLTLATAQIAAAAGVLDCAVLNVSAGGACLLVNDAAAVPEVFDLLVDPERFRIRCALAWRTRHHVGVAFLPTESDAPPPPAPWPRLALLGETNSTGSMQ</sequence>
<evidence type="ECO:0000313" key="3">
    <source>
        <dbReference type="EMBL" id="RAI39325.1"/>
    </source>
</evidence>
<keyword evidence="4" id="KW-1185">Reference proteome</keyword>
<dbReference type="SUPFAM" id="SSF141371">
    <property type="entry name" value="PilZ domain-like"/>
    <property type="match status" value="1"/>
</dbReference>
<feature type="domain" description="PilZ" evidence="2">
    <location>
        <begin position="15"/>
        <end position="95"/>
    </location>
</feature>
<proteinExistence type="predicted"/>
<dbReference type="EMBL" id="NPEX01000297">
    <property type="protein sequence ID" value="RAI39325.1"/>
    <property type="molecule type" value="Genomic_DNA"/>
</dbReference>
<gene>
    <name evidence="3" type="ORF">CH341_26095</name>
</gene>
<dbReference type="InterPro" id="IPR009875">
    <property type="entry name" value="PilZ_domain"/>
</dbReference>
<accession>A0A327KPN0</accession>
<organism evidence="3 4">
    <name type="scientific">Rhodoplanes roseus</name>
    <dbReference type="NCBI Taxonomy" id="29409"/>
    <lineage>
        <taxon>Bacteria</taxon>
        <taxon>Pseudomonadati</taxon>
        <taxon>Pseudomonadota</taxon>
        <taxon>Alphaproteobacteria</taxon>
        <taxon>Hyphomicrobiales</taxon>
        <taxon>Nitrobacteraceae</taxon>
        <taxon>Rhodoplanes</taxon>
    </lineage>
</organism>
<protein>
    <recommendedName>
        <fullName evidence="2">PilZ domain-containing protein</fullName>
    </recommendedName>
</protein>
<dbReference type="Pfam" id="PF07238">
    <property type="entry name" value="PilZ"/>
    <property type="match status" value="1"/>
</dbReference>
<reference evidence="3 4" key="1">
    <citation type="submission" date="2017-07" db="EMBL/GenBank/DDBJ databases">
        <title>Draft Genome Sequences of Select Purple Nonsulfur Bacteria.</title>
        <authorList>
            <person name="Lasarre B."/>
            <person name="Mckinlay J.B."/>
        </authorList>
    </citation>
    <scope>NUCLEOTIDE SEQUENCE [LARGE SCALE GENOMIC DNA]</scope>
    <source>
        <strain evidence="3 4">DSM 5909</strain>
    </source>
</reference>
<dbReference type="Proteomes" id="UP000249130">
    <property type="component" value="Unassembled WGS sequence"/>
</dbReference>
<dbReference type="GO" id="GO:0035438">
    <property type="term" value="F:cyclic-di-GMP binding"/>
    <property type="evidence" value="ECO:0007669"/>
    <property type="project" value="InterPro"/>
</dbReference>
<dbReference type="OrthoDB" id="7210926at2"/>
<name>A0A327KPN0_9BRAD</name>